<evidence type="ECO:0000256" key="5">
    <source>
        <dbReference type="ARBA" id="ARBA00037900"/>
    </source>
</evidence>
<dbReference type="EC" id="3.5.1.19" evidence="6"/>
<proteinExistence type="inferred from homology"/>
<organism evidence="10 11">
    <name type="scientific">Rubripirellula tenax</name>
    <dbReference type="NCBI Taxonomy" id="2528015"/>
    <lineage>
        <taxon>Bacteria</taxon>
        <taxon>Pseudomonadati</taxon>
        <taxon>Planctomycetota</taxon>
        <taxon>Planctomycetia</taxon>
        <taxon>Pirellulales</taxon>
        <taxon>Pirellulaceae</taxon>
        <taxon>Rubripirellula</taxon>
    </lineage>
</organism>
<dbReference type="InterPro" id="IPR000086">
    <property type="entry name" value="NUDIX_hydrolase_dom"/>
</dbReference>
<gene>
    <name evidence="10" type="primary">nudF_2</name>
    <name evidence="10" type="ORF">Poly51_20980</name>
</gene>
<dbReference type="SUPFAM" id="SSF52499">
    <property type="entry name" value="Isochorismatase-like hydrolases"/>
    <property type="match status" value="1"/>
</dbReference>
<evidence type="ECO:0000256" key="1">
    <source>
        <dbReference type="ARBA" id="ARBA00006336"/>
    </source>
</evidence>
<evidence type="ECO:0000259" key="9">
    <source>
        <dbReference type="PROSITE" id="PS51462"/>
    </source>
</evidence>
<dbReference type="CDD" id="cd01011">
    <property type="entry name" value="nicotinamidase"/>
    <property type="match status" value="1"/>
</dbReference>
<sequence length="392" mass="42949">MNDVDAMNCTALLLVDLQNDFLPGGALAVDRGDEVIPIANQLQPYFHLVVATQDFHPADHNSFASQHKGQCVGDVIEMNGHPQVLWPDHCVQNEVGSALASDLNQASIAQVFPKGTDKRIDSYSGFFDNGGLHSTGLGDYLLSKQVTDVFIVGLATDYCVRATALDSRRLGFRTWLIEDGCRGVDLKPGDCKAAIQEMEDAGVRTISSRQWLDDKSDATKDASRTEIATGKFLSLMQSGRWEYSHRKLASDVVVIVPMTRNNEWVFIEQYRESIGKRCIEFPAGLVGDVEGDADEASMDAVRRELMEETGFEAARIRHLGSASNSAGLTDEVTSIYLAEGLHRHGQGGGVDGELIQIHLVPRNEAAAWLDRRQNEGLNVAMSVYAGLWLAAR</sequence>
<dbReference type="PANTHER" id="PTHR11080:SF2">
    <property type="entry name" value="LD05707P"/>
    <property type="match status" value="1"/>
</dbReference>
<evidence type="ECO:0000256" key="2">
    <source>
        <dbReference type="ARBA" id="ARBA00022642"/>
    </source>
</evidence>
<dbReference type="CDD" id="cd03424">
    <property type="entry name" value="NUDIX_ADPRase_Nudt5_UGPPase_Nudt14"/>
    <property type="match status" value="1"/>
</dbReference>
<comment type="similarity">
    <text evidence="1">Belongs to the isochorismatase family.</text>
</comment>
<dbReference type="NCBIfam" id="NF008623">
    <property type="entry name" value="PRK11609.1"/>
    <property type="match status" value="1"/>
</dbReference>
<dbReference type="AlphaFoldDB" id="A0A5C6FFJ3"/>
<dbReference type="InterPro" id="IPR015797">
    <property type="entry name" value="NUDIX_hydrolase-like_dom_sf"/>
</dbReference>
<dbReference type="SUPFAM" id="SSF55811">
    <property type="entry name" value="Nudix"/>
    <property type="match status" value="1"/>
</dbReference>
<dbReference type="InterPro" id="IPR052347">
    <property type="entry name" value="Isochorismatase_Nicotinamidase"/>
</dbReference>
<dbReference type="GO" id="GO:0019363">
    <property type="term" value="P:pyridine nucleotide biosynthetic process"/>
    <property type="evidence" value="ECO:0007669"/>
    <property type="project" value="UniProtKB-KW"/>
</dbReference>
<dbReference type="GO" id="GO:0008936">
    <property type="term" value="F:nicotinamidase activity"/>
    <property type="evidence" value="ECO:0007669"/>
    <property type="project" value="UniProtKB-EC"/>
</dbReference>
<evidence type="ECO:0000313" key="11">
    <source>
        <dbReference type="Proteomes" id="UP000318288"/>
    </source>
</evidence>
<dbReference type="Gene3D" id="3.40.50.850">
    <property type="entry name" value="Isochorismatase-like"/>
    <property type="match status" value="1"/>
</dbReference>
<evidence type="ECO:0000256" key="8">
    <source>
        <dbReference type="ARBA" id="ARBA00072277"/>
    </source>
</evidence>
<protein>
    <recommendedName>
        <fullName evidence="8">Nicotinamidase</fullName>
        <ecNumber evidence="6">3.5.1.19</ecNumber>
    </recommendedName>
    <alternativeName>
        <fullName evidence="7">Nicotinamide deamidase</fullName>
    </alternativeName>
</protein>
<name>A0A5C6FFJ3_9BACT</name>
<feature type="domain" description="Nudix hydrolase" evidence="9">
    <location>
        <begin position="245"/>
        <end position="385"/>
    </location>
</feature>
<dbReference type="InterPro" id="IPR036380">
    <property type="entry name" value="Isochorismatase-like_sf"/>
</dbReference>
<keyword evidence="4 10" id="KW-0378">Hydrolase</keyword>
<reference evidence="10 11" key="1">
    <citation type="submission" date="2019-02" db="EMBL/GenBank/DDBJ databases">
        <title>Deep-cultivation of Planctomycetes and their phenomic and genomic characterization uncovers novel biology.</title>
        <authorList>
            <person name="Wiegand S."/>
            <person name="Jogler M."/>
            <person name="Boedeker C."/>
            <person name="Pinto D."/>
            <person name="Vollmers J."/>
            <person name="Rivas-Marin E."/>
            <person name="Kohn T."/>
            <person name="Peeters S.H."/>
            <person name="Heuer A."/>
            <person name="Rast P."/>
            <person name="Oberbeckmann S."/>
            <person name="Bunk B."/>
            <person name="Jeske O."/>
            <person name="Meyerdierks A."/>
            <person name="Storesund J.E."/>
            <person name="Kallscheuer N."/>
            <person name="Luecker S."/>
            <person name="Lage O.M."/>
            <person name="Pohl T."/>
            <person name="Merkel B.J."/>
            <person name="Hornburger P."/>
            <person name="Mueller R.-W."/>
            <person name="Bruemmer F."/>
            <person name="Labrenz M."/>
            <person name="Spormann A.M."/>
            <person name="Op Den Camp H."/>
            <person name="Overmann J."/>
            <person name="Amann R."/>
            <person name="Jetten M.S.M."/>
            <person name="Mascher T."/>
            <person name="Medema M.H."/>
            <person name="Devos D.P."/>
            <person name="Kaster A.-K."/>
            <person name="Ovreas L."/>
            <person name="Rohde M."/>
            <person name="Galperin M.Y."/>
            <person name="Jogler C."/>
        </authorList>
    </citation>
    <scope>NUCLEOTIDE SEQUENCE [LARGE SCALE GENOMIC DNA]</scope>
    <source>
        <strain evidence="10 11">Poly51</strain>
    </source>
</reference>
<evidence type="ECO:0000256" key="3">
    <source>
        <dbReference type="ARBA" id="ARBA00022723"/>
    </source>
</evidence>
<dbReference type="InterPro" id="IPR000868">
    <property type="entry name" value="Isochorismatase-like_dom"/>
</dbReference>
<dbReference type="EMBL" id="SJPW01000002">
    <property type="protein sequence ID" value="TWU59310.1"/>
    <property type="molecule type" value="Genomic_DNA"/>
</dbReference>
<dbReference type="Pfam" id="PF00857">
    <property type="entry name" value="Isochorismatase"/>
    <property type="match status" value="1"/>
</dbReference>
<comment type="caution">
    <text evidence="10">The sequence shown here is derived from an EMBL/GenBank/DDBJ whole genome shotgun (WGS) entry which is preliminary data.</text>
</comment>
<keyword evidence="2" id="KW-0662">Pyridine nucleotide biosynthesis</keyword>
<dbReference type="Gene3D" id="3.90.79.10">
    <property type="entry name" value="Nucleoside Triphosphate Pyrophosphohydrolase"/>
    <property type="match status" value="1"/>
</dbReference>
<keyword evidence="11" id="KW-1185">Reference proteome</keyword>
<dbReference type="GO" id="GO:0046872">
    <property type="term" value="F:metal ion binding"/>
    <property type="evidence" value="ECO:0007669"/>
    <property type="project" value="UniProtKB-KW"/>
</dbReference>
<evidence type="ECO:0000256" key="7">
    <source>
        <dbReference type="ARBA" id="ARBA00043224"/>
    </source>
</evidence>
<accession>A0A5C6FFJ3</accession>
<dbReference type="Proteomes" id="UP000318288">
    <property type="component" value="Unassembled WGS sequence"/>
</dbReference>
<evidence type="ECO:0000256" key="6">
    <source>
        <dbReference type="ARBA" id="ARBA00039017"/>
    </source>
</evidence>
<dbReference type="PROSITE" id="PS51462">
    <property type="entry name" value="NUDIX"/>
    <property type="match status" value="1"/>
</dbReference>
<evidence type="ECO:0000313" key="10">
    <source>
        <dbReference type="EMBL" id="TWU59310.1"/>
    </source>
</evidence>
<dbReference type="RefSeq" id="WP_186775452.1">
    <property type="nucleotide sequence ID" value="NZ_SJPW01000002.1"/>
</dbReference>
<dbReference type="FunFam" id="3.40.50.850:FF:000006">
    <property type="entry name" value="Bifunctional pyrazinamidase/nicotinamidase"/>
    <property type="match status" value="1"/>
</dbReference>
<comment type="pathway">
    <text evidence="5">Cofactor biosynthesis; nicotinate biosynthesis; nicotinate from nicotinamide: step 1/1.</text>
</comment>
<dbReference type="Pfam" id="PF00293">
    <property type="entry name" value="NUDIX"/>
    <property type="match status" value="1"/>
</dbReference>
<keyword evidence="3" id="KW-0479">Metal-binding</keyword>
<evidence type="ECO:0000256" key="4">
    <source>
        <dbReference type="ARBA" id="ARBA00022801"/>
    </source>
</evidence>
<dbReference type="PANTHER" id="PTHR11080">
    <property type="entry name" value="PYRAZINAMIDASE/NICOTINAMIDASE"/>
    <property type="match status" value="1"/>
</dbReference>